<organism evidence="2 3">
    <name type="scientific">Nepenthes gracilis</name>
    <name type="common">Slender pitcher plant</name>
    <dbReference type="NCBI Taxonomy" id="150966"/>
    <lineage>
        <taxon>Eukaryota</taxon>
        <taxon>Viridiplantae</taxon>
        <taxon>Streptophyta</taxon>
        <taxon>Embryophyta</taxon>
        <taxon>Tracheophyta</taxon>
        <taxon>Spermatophyta</taxon>
        <taxon>Magnoliopsida</taxon>
        <taxon>eudicotyledons</taxon>
        <taxon>Gunneridae</taxon>
        <taxon>Pentapetalae</taxon>
        <taxon>Caryophyllales</taxon>
        <taxon>Nepenthaceae</taxon>
        <taxon>Nepenthes</taxon>
    </lineage>
</organism>
<protein>
    <submittedName>
        <fullName evidence="2">Uncharacterized protein</fullName>
    </submittedName>
</protein>
<feature type="region of interest" description="Disordered" evidence="1">
    <location>
        <begin position="24"/>
        <end position="48"/>
    </location>
</feature>
<evidence type="ECO:0000313" key="2">
    <source>
        <dbReference type="EMBL" id="GMH27998.1"/>
    </source>
</evidence>
<reference evidence="2" key="1">
    <citation type="submission" date="2023-05" db="EMBL/GenBank/DDBJ databases">
        <title>Nepenthes gracilis genome sequencing.</title>
        <authorList>
            <person name="Fukushima K."/>
        </authorList>
    </citation>
    <scope>NUCLEOTIDE SEQUENCE</scope>
    <source>
        <strain evidence="2">SING2019-196</strain>
    </source>
</reference>
<sequence>MQMVQPQTRGQMLNKSIGGQISRIQSSVGQPSPRNRMAGNEQGGGVTALTSKGFVHGETSSDVKGARGVGPSYDIFDELHQLKIHDWQMQNAALHYVSFHHPTSSMHNTVNVSPSVLVHRAFSSSGQNNSENGNGLGGRSLFSAGIMEHQLGSSDNINHNVSGPLIDNPSRVKAEGVQDLSSGTNLFVDHFGQEDLMSALLKQH</sequence>
<dbReference type="AlphaFoldDB" id="A0AAD3TFA4"/>
<dbReference type="Proteomes" id="UP001279734">
    <property type="component" value="Unassembled WGS sequence"/>
</dbReference>
<evidence type="ECO:0000313" key="3">
    <source>
        <dbReference type="Proteomes" id="UP001279734"/>
    </source>
</evidence>
<accession>A0AAD3TFA4</accession>
<evidence type="ECO:0000256" key="1">
    <source>
        <dbReference type="SAM" id="MobiDB-lite"/>
    </source>
</evidence>
<keyword evidence="3" id="KW-1185">Reference proteome</keyword>
<proteinExistence type="predicted"/>
<gene>
    <name evidence="2" type="ORF">Nepgr_029841</name>
</gene>
<name>A0AAD3TFA4_NEPGR</name>
<dbReference type="EMBL" id="BSYO01000033">
    <property type="protein sequence ID" value="GMH27998.1"/>
    <property type="molecule type" value="Genomic_DNA"/>
</dbReference>
<comment type="caution">
    <text evidence="2">The sequence shown here is derived from an EMBL/GenBank/DDBJ whole genome shotgun (WGS) entry which is preliminary data.</text>
</comment>